<dbReference type="EMBL" id="JAUJFL010000009">
    <property type="protein sequence ID" value="KAK2597839.1"/>
    <property type="molecule type" value="Genomic_DNA"/>
</dbReference>
<sequence length="900" mass="101491">MDSHNMSSIFPHLEAAAADNNVESLERHRETALRLAKALSGFQFAQANSTDDTHHWHHQLSELADDEQGGPAETLIMMVGSMGTGKSTAINALLDEPRLLPTSGYDACTSVATEVRFNYSMDPHEAYRAEITFITAEELLRELLVLSGDVLSAGEVADNMTADDSPAEIAWAKVHAVWPHLTKAEMADPGFKLVDLLQDPLIKTYLGATLHICHPDAASLSRDLWRFIANRDNVALAKKAEGFEVEQQFWPLVKRVNIFVKAEPGGQDGNSARSARAAADGDRCDHLCVFVPIKRAISEQIVKKPFNDASTFRNWIKFDGRLNDITYVCTMTDDSIEIDRDAEEFGLVEQLDDLKELEEALDAIEVAMAETRAQLDTLHDEVQAPDGSSQYRMSGAKRKRSITSQCQRDKRLRGISPSSSPDEGSYTTNHDPEMSEDSREFLMPEAGITEAEELAAKIQRLETHREALQMQLVHDESFLKKSCIEARNTRTSSAIKRDFNHAAKERVSRSGNKKPVLGVNGRTDLQAPTVHTISARGYFESLKRRRKADFWAPDNTELSGIPAWRDHIKQLTMPARRRRCQILLKAVLKCFNHMSIWCDNGSGISLTSEQEKKELGKYKADLELCVEHLGYHFETFLTECRGIFDRIFSERMKSALPEVISSAIDIANTWPSRKRGDQLLAAGSYRSACQLAQPLFDAIEHHWQHAFDSLLPTAFHTLRANSAQAISDLSNAAEKRMELNMTESARRKLRGQMRAEIQGVYTVVDGMREEMIDETRPMMRKQIVSELKHEMSNTWNTCAKITGAGCFHKQQKMIERFLEDKGADMFIRISSGVERLVGNKRNTMNGNLGRLKDSVDKDMWHTYTTTIVAKEDGRYSLRKEVLDFLMEADAQFKLLDERDM</sequence>
<organism evidence="2 3">
    <name type="scientific">Phomopsis amygdali</name>
    <name type="common">Fusicoccum amygdali</name>
    <dbReference type="NCBI Taxonomy" id="1214568"/>
    <lineage>
        <taxon>Eukaryota</taxon>
        <taxon>Fungi</taxon>
        <taxon>Dikarya</taxon>
        <taxon>Ascomycota</taxon>
        <taxon>Pezizomycotina</taxon>
        <taxon>Sordariomycetes</taxon>
        <taxon>Sordariomycetidae</taxon>
        <taxon>Diaporthales</taxon>
        <taxon>Diaporthaceae</taxon>
        <taxon>Diaporthe</taxon>
    </lineage>
</organism>
<keyword evidence="3" id="KW-1185">Reference proteome</keyword>
<accession>A0AAD9VXB8</accession>
<feature type="region of interest" description="Disordered" evidence="1">
    <location>
        <begin position="377"/>
        <end position="437"/>
    </location>
</feature>
<evidence type="ECO:0000256" key="1">
    <source>
        <dbReference type="SAM" id="MobiDB-lite"/>
    </source>
</evidence>
<reference evidence="2" key="1">
    <citation type="submission" date="2023-06" db="EMBL/GenBank/DDBJ databases">
        <authorList>
            <person name="Noh H."/>
        </authorList>
    </citation>
    <scope>NUCLEOTIDE SEQUENCE</scope>
    <source>
        <strain evidence="2">DUCC20226</strain>
    </source>
</reference>
<dbReference type="Gene3D" id="3.40.50.300">
    <property type="entry name" value="P-loop containing nucleotide triphosphate hydrolases"/>
    <property type="match status" value="1"/>
</dbReference>
<name>A0AAD9VXB8_PHOAM</name>
<feature type="compositionally biased region" description="Polar residues" evidence="1">
    <location>
        <begin position="416"/>
        <end position="429"/>
    </location>
</feature>
<protein>
    <submittedName>
        <fullName evidence="2">Uncharacterized protein</fullName>
    </submittedName>
</protein>
<dbReference type="PANTHER" id="PTHR36681">
    <property type="entry name" value="NUCLEAR GTPASE, GERMINAL CENTER-ASSOCIATED, TANDEM DUPLICATE 3"/>
    <property type="match status" value="1"/>
</dbReference>
<comment type="caution">
    <text evidence="2">The sequence shown here is derived from an EMBL/GenBank/DDBJ whole genome shotgun (WGS) entry which is preliminary data.</text>
</comment>
<evidence type="ECO:0000313" key="3">
    <source>
        <dbReference type="Proteomes" id="UP001265746"/>
    </source>
</evidence>
<dbReference type="InterPro" id="IPR027417">
    <property type="entry name" value="P-loop_NTPase"/>
</dbReference>
<proteinExistence type="predicted"/>
<gene>
    <name evidence="2" type="ORF">N8I77_012600</name>
</gene>
<dbReference type="SUPFAM" id="SSF52540">
    <property type="entry name" value="P-loop containing nucleoside triphosphate hydrolases"/>
    <property type="match status" value="1"/>
</dbReference>
<dbReference type="Proteomes" id="UP001265746">
    <property type="component" value="Unassembled WGS sequence"/>
</dbReference>
<dbReference type="PANTHER" id="PTHR36681:SF3">
    <property type="entry name" value="NUCLEAR GTPASE, GERMINAL CENTER-ASSOCIATED, TANDEM DUPLICATE 3"/>
    <property type="match status" value="1"/>
</dbReference>
<evidence type="ECO:0000313" key="2">
    <source>
        <dbReference type="EMBL" id="KAK2597839.1"/>
    </source>
</evidence>
<dbReference type="AlphaFoldDB" id="A0AAD9VXB8"/>